<dbReference type="Proteomes" id="UP000265800">
    <property type="component" value="Unassembled WGS sequence"/>
</dbReference>
<evidence type="ECO:0000256" key="2">
    <source>
        <dbReference type="ARBA" id="ARBA00022475"/>
    </source>
</evidence>
<feature type="transmembrane region" description="Helical" evidence="6">
    <location>
        <begin position="367"/>
        <end position="385"/>
    </location>
</feature>
<dbReference type="InterPro" id="IPR001279">
    <property type="entry name" value="Metallo-B-lactamas"/>
</dbReference>
<evidence type="ECO:0000313" key="8">
    <source>
        <dbReference type="EMBL" id="RIH85226.1"/>
    </source>
</evidence>
<dbReference type="RefSeq" id="WP_245958908.1">
    <property type="nucleotide sequence ID" value="NZ_QWKZ01000048.1"/>
</dbReference>
<evidence type="ECO:0000256" key="5">
    <source>
        <dbReference type="ARBA" id="ARBA00023136"/>
    </source>
</evidence>
<dbReference type="Gene3D" id="3.60.15.10">
    <property type="entry name" value="Ribonuclease Z/Hydroxyacylglutathione hydrolase-like"/>
    <property type="match status" value="1"/>
</dbReference>
<feature type="transmembrane region" description="Helical" evidence="6">
    <location>
        <begin position="187"/>
        <end position="208"/>
    </location>
</feature>
<accession>A0A399ENQ1</accession>
<dbReference type="NCBIfam" id="TIGR00360">
    <property type="entry name" value="ComEC_N-term"/>
    <property type="match status" value="1"/>
</dbReference>
<evidence type="ECO:0000256" key="3">
    <source>
        <dbReference type="ARBA" id="ARBA00022692"/>
    </source>
</evidence>
<evidence type="ECO:0000256" key="6">
    <source>
        <dbReference type="SAM" id="Phobius"/>
    </source>
</evidence>
<gene>
    <name evidence="8" type="primary">comEC</name>
    <name evidence="8" type="ORF">Mlute_01648</name>
</gene>
<dbReference type="EMBL" id="QWKZ01000048">
    <property type="protein sequence ID" value="RIH85226.1"/>
    <property type="molecule type" value="Genomic_DNA"/>
</dbReference>
<evidence type="ECO:0000256" key="1">
    <source>
        <dbReference type="ARBA" id="ARBA00004651"/>
    </source>
</evidence>
<dbReference type="InterPro" id="IPR004797">
    <property type="entry name" value="Competence_ComEC/Rec2"/>
</dbReference>
<dbReference type="CDD" id="cd07731">
    <property type="entry name" value="ComA-like_MBL-fold"/>
    <property type="match status" value="1"/>
</dbReference>
<dbReference type="SUPFAM" id="SSF56281">
    <property type="entry name" value="Metallo-hydrolase/oxidoreductase"/>
    <property type="match status" value="1"/>
</dbReference>
<keyword evidence="2" id="KW-1003">Cell membrane</keyword>
<proteinExistence type="predicted"/>
<dbReference type="NCBIfam" id="TIGR00361">
    <property type="entry name" value="ComEC_Rec2"/>
    <property type="match status" value="1"/>
</dbReference>
<feature type="transmembrane region" description="Helical" evidence="6">
    <location>
        <begin position="35"/>
        <end position="53"/>
    </location>
</feature>
<feature type="transmembrane region" description="Helical" evidence="6">
    <location>
        <begin position="310"/>
        <end position="330"/>
    </location>
</feature>
<comment type="subcellular location">
    <subcellularLocation>
        <location evidence="1">Cell membrane</location>
        <topology evidence="1">Multi-pass membrane protein</topology>
    </subcellularLocation>
</comment>
<dbReference type="PANTHER" id="PTHR30619:SF1">
    <property type="entry name" value="RECOMBINATION PROTEIN 2"/>
    <property type="match status" value="1"/>
</dbReference>
<evidence type="ECO:0000313" key="9">
    <source>
        <dbReference type="Proteomes" id="UP000265800"/>
    </source>
</evidence>
<keyword evidence="4 6" id="KW-1133">Transmembrane helix</keyword>
<reference evidence="8 9" key="1">
    <citation type="submission" date="2018-08" db="EMBL/GenBank/DDBJ databases">
        <title>Meiothermus luteus KCTC 52599 genome sequencing project.</title>
        <authorList>
            <person name="Da Costa M.S."/>
            <person name="Albuquerque L."/>
            <person name="Raposo P."/>
            <person name="Froufe H.J.C."/>
            <person name="Barroso C.S."/>
            <person name="Egas C."/>
        </authorList>
    </citation>
    <scope>NUCLEOTIDE SEQUENCE [LARGE SCALE GENOMIC DNA]</scope>
    <source>
        <strain evidence="8 9">KCTC 52599</strain>
    </source>
</reference>
<dbReference type="AlphaFoldDB" id="A0A399ENQ1"/>
<protein>
    <submittedName>
        <fullName evidence="8">ComE operon protein 3</fullName>
    </submittedName>
</protein>
<dbReference type="InterPro" id="IPR035681">
    <property type="entry name" value="ComA-like_MBL"/>
</dbReference>
<feature type="transmembrane region" description="Helical" evidence="6">
    <location>
        <begin position="214"/>
        <end position="230"/>
    </location>
</feature>
<sequence length="678" mass="73865">MPYALGLGALLGALTQLSPWWFLGLLAGLLFPHGARWTGLAAYGLVALHLNLLQDPWKEQIGQWVRLEGRLQEGFLHTPKGKVYVRHFPPLKEGYYVLEGHLLRPQGRRNPGGFDQRTWLRGLGVSAVLQARRVVRFEPPRREPRDWLRGQLTAGLSPPAAALVAALTLGERRDLGSTYEEFQRAGLAHALALSGLHVGILAAFFVLVLYGLGPWRYLTALGLLLVYLWLVGPQPSLVRAVIMAGLVLLGLFLGRGRVGLLPALALALFTHLSLEPYAIFSLSAQLSYLAVLGIALVLPHLPRLSGWRQWLWASLSITLAAQALILPLLLHQFHQLPLVSPLANLLVLPLLNLLVPLGFLKLLAGSLLAGPTEALSNLTLGLVGWLSKGPQLRWGEITPVGFALYYLGILPLLLGLYGKVRWPNALGLTATAALVSLASQYPSRAELWQLDVGQGDATLVRLPGRVEILVDGGRGWAYPNLERALRALGVDDIDLLVATHPDGDHVEALLQVVQNFPVGLLVTGPRATGNPLDEALRRTAQLRNIPILEAGAGTQLSVARAHLRFLGPQGDETEDNQRSLVFILQYGQKKALFTGDAPASSEARWPAEKVDILKVAHHGSESSTSETLLVAFQPNTALIGVGNNPYGHPSRAVLERLHRYGVEIRRTDLEGAIRINLR</sequence>
<dbReference type="InterPro" id="IPR036866">
    <property type="entry name" value="RibonucZ/Hydroxyglut_hydro"/>
</dbReference>
<feature type="domain" description="Metallo-beta-lactamase" evidence="7">
    <location>
        <begin position="454"/>
        <end position="643"/>
    </location>
</feature>
<keyword evidence="3 6" id="KW-0812">Transmembrane</keyword>
<dbReference type="InterPro" id="IPR004477">
    <property type="entry name" value="ComEC_N"/>
</dbReference>
<dbReference type="GO" id="GO:0005886">
    <property type="term" value="C:plasma membrane"/>
    <property type="evidence" value="ECO:0007669"/>
    <property type="project" value="UniProtKB-SubCell"/>
</dbReference>
<organism evidence="8 9">
    <name type="scientific">Meiothermus luteus</name>
    <dbReference type="NCBI Taxonomy" id="2026184"/>
    <lineage>
        <taxon>Bacteria</taxon>
        <taxon>Thermotogati</taxon>
        <taxon>Deinococcota</taxon>
        <taxon>Deinococci</taxon>
        <taxon>Thermales</taxon>
        <taxon>Thermaceae</taxon>
        <taxon>Meiothermus</taxon>
    </lineage>
</organism>
<feature type="transmembrane region" description="Helical" evidence="6">
    <location>
        <begin position="397"/>
        <end position="417"/>
    </location>
</feature>
<keyword evidence="9" id="KW-1185">Reference proteome</keyword>
<evidence type="ECO:0000259" key="7">
    <source>
        <dbReference type="SMART" id="SM00849"/>
    </source>
</evidence>
<feature type="transmembrane region" description="Helical" evidence="6">
    <location>
        <begin position="342"/>
        <end position="360"/>
    </location>
</feature>
<dbReference type="Pfam" id="PF03772">
    <property type="entry name" value="Competence"/>
    <property type="match status" value="1"/>
</dbReference>
<feature type="transmembrane region" description="Helical" evidence="6">
    <location>
        <begin position="237"/>
        <end position="257"/>
    </location>
</feature>
<feature type="transmembrane region" description="Helical" evidence="6">
    <location>
        <begin position="277"/>
        <end position="298"/>
    </location>
</feature>
<dbReference type="GO" id="GO:0030420">
    <property type="term" value="P:establishment of competence for transformation"/>
    <property type="evidence" value="ECO:0007669"/>
    <property type="project" value="InterPro"/>
</dbReference>
<comment type="caution">
    <text evidence="8">The sequence shown here is derived from an EMBL/GenBank/DDBJ whole genome shotgun (WGS) entry which is preliminary data.</text>
</comment>
<dbReference type="SMART" id="SM00849">
    <property type="entry name" value="Lactamase_B"/>
    <property type="match status" value="1"/>
</dbReference>
<name>A0A399ENQ1_9DEIN</name>
<dbReference type="PANTHER" id="PTHR30619">
    <property type="entry name" value="DNA INTERNALIZATION/COMPETENCE PROTEIN COMEC/REC2"/>
    <property type="match status" value="1"/>
</dbReference>
<keyword evidence="5 6" id="KW-0472">Membrane</keyword>
<dbReference type="InterPro" id="IPR052159">
    <property type="entry name" value="Competence_DNA_uptake"/>
</dbReference>
<dbReference type="Pfam" id="PF00753">
    <property type="entry name" value="Lactamase_B"/>
    <property type="match status" value="1"/>
</dbReference>
<evidence type="ECO:0000256" key="4">
    <source>
        <dbReference type="ARBA" id="ARBA00022989"/>
    </source>
</evidence>